<comment type="caution">
    <text evidence="1">The sequence shown here is derived from an EMBL/GenBank/DDBJ whole genome shotgun (WGS) entry which is preliminary data.</text>
</comment>
<name>A0A3S3YA99_9RHOB</name>
<accession>A0A3S3YA99</accession>
<keyword evidence="2" id="KW-1185">Reference proteome</keyword>
<proteinExistence type="predicted"/>
<sequence length="230" mass="25987">MQQPRLTGPGAGSDRYDVLTALSVAALGAGGHQQVLLLRLMALITARYNWAQDELSLGQKDMALMWSVDERTVKREIRRLLDAHLLILLRPGVKGRVAVYRLNLRKVAELTEAWWPRVGPDFEARMAGRYAPEGASEDRVVRLDFTPRDQPDLSSPWQRVLTRLREADPARAGAWFDPLVVLSETAPEISLQAPSRFALRYIETHLLSQMKIAMRQELGPGWRLTLTGRQ</sequence>
<gene>
    <name evidence="1" type="ORF">EP867_12350</name>
</gene>
<dbReference type="InterPro" id="IPR038454">
    <property type="entry name" value="DnaA_N_sf"/>
</dbReference>
<organism evidence="1 2">
    <name type="scientific">Falsigemmobacter intermedius</name>
    <dbReference type="NCBI Taxonomy" id="1553448"/>
    <lineage>
        <taxon>Bacteria</taxon>
        <taxon>Pseudomonadati</taxon>
        <taxon>Pseudomonadota</taxon>
        <taxon>Alphaproteobacteria</taxon>
        <taxon>Rhodobacterales</taxon>
        <taxon>Paracoccaceae</taxon>
        <taxon>Falsigemmobacter</taxon>
    </lineage>
</organism>
<evidence type="ECO:0000313" key="2">
    <source>
        <dbReference type="Proteomes" id="UP000287168"/>
    </source>
</evidence>
<protein>
    <recommendedName>
        <fullName evidence="3">DnaA N-terminal domain-containing protein</fullName>
    </recommendedName>
</protein>
<dbReference type="RefSeq" id="WP_128489662.1">
    <property type="nucleotide sequence ID" value="NZ_JBHLXB010000022.1"/>
</dbReference>
<dbReference type="Proteomes" id="UP000287168">
    <property type="component" value="Unassembled WGS sequence"/>
</dbReference>
<dbReference type="Gene3D" id="3.30.300.180">
    <property type="match status" value="1"/>
</dbReference>
<evidence type="ECO:0000313" key="1">
    <source>
        <dbReference type="EMBL" id="RWY40054.1"/>
    </source>
</evidence>
<reference evidence="1 2" key="1">
    <citation type="journal article" date="2015" name="Int. J. Syst. Evol. Microbiol.">
        <title>Gemmobacter intermedius sp. nov., isolated from a white stork (Ciconia ciconia).</title>
        <authorList>
            <person name="Kampfer P."/>
            <person name="Jerzak L."/>
            <person name="Wilharm G."/>
            <person name="Golke J."/>
            <person name="Busse H.J."/>
            <person name="Glaeser S.P."/>
        </authorList>
    </citation>
    <scope>NUCLEOTIDE SEQUENCE [LARGE SCALE GENOMIC DNA]</scope>
    <source>
        <strain evidence="1 2">119/4</strain>
    </source>
</reference>
<dbReference type="OrthoDB" id="7657434at2"/>
<dbReference type="EMBL" id="SBLC01000017">
    <property type="protein sequence ID" value="RWY40054.1"/>
    <property type="molecule type" value="Genomic_DNA"/>
</dbReference>
<dbReference type="AlphaFoldDB" id="A0A3S3YA99"/>
<evidence type="ECO:0008006" key="3">
    <source>
        <dbReference type="Google" id="ProtNLM"/>
    </source>
</evidence>